<protein>
    <recommendedName>
        <fullName evidence="3">Phage protein</fullName>
    </recommendedName>
</protein>
<sequence>MLYFHSDFRHNLLIETQNPSNKRKPKMTKDQINDKIRAAKIAISEAEMEGLRGQAMIDLKAELANLKAQFKAAK</sequence>
<evidence type="ECO:0000313" key="1">
    <source>
        <dbReference type="EMBL" id="QJQ38355.2"/>
    </source>
</evidence>
<accession>A0A6M4B7D7</accession>
<proteinExistence type="predicted"/>
<dbReference type="Proteomes" id="UP000500810">
    <property type="component" value="Segment"/>
</dbReference>
<reference evidence="2" key="1">
    <citation type="submission" date="2020-04" db="EMBL/GenBank/DDBJ databases">
        <title>Pseudomonas aeruginosa Phage Cocktails: Rational Design and Efficacy against Mouse Wound and Septic Infections.</title>
        <authorList>
            <person name="Farlow J."/>
            <person name="Freyberger H.R."/>
            <person name="He Y."/>
            <person name="Ward A.M."/>
            <person name="Autvisuttinunt W."/>
            <person name="Li T."/>
            <person name="Jacobs A.C."/>
            <person name="Nikolich M.P."/>
            <person name="Filippov A."/>
        </authorList>
    </citation>
    <scope>NUCLEOTIDE SEQUENCE [LARGE SCALE GENOMIC DNA]</scope>
</reference>
<evidence type="ECO:0000313" key="2">
    <source>
        <dbReference type="Proteomes" id="UP000500810"/>
    </source>
</evidence>
<evidence type="ECO:0008006" key="3">
    <source>
        <dbReference type="Google" id="ProtNLM"/>
    </source>
</evidence>
<organism evidence="1 2">
    <name type="scientific">Pseudomonas phage Epa15</name>
    <dbReference type="NCBI Taxonomy" id="2733395"/>
    <lineage>
        <taxon>Viruses</taxon>
        <taxon>Duplodnaviria</taxon>
        <taxon>Heunggongvirae</taxon>
        <taxon>Uroviricota</taxon>
        <taxon>Caudoviricetes</taxon>
        <taxon>Lindbergviridae</taxon>
        <taxon>Pbunavirus</taxon>
        <taxon>Pbunavirus LS1</taxon>
    </lineage>
</organism>
<dbReference type="EMBL" id="MT413450">
    <property type="protein sequence ID" value="QJQ38355.2"/>
    <property type="molecule type" value="Genomic_DNA"/>
</dbReference>
<name>A0A6M4B7D7_9CAUD</name>